<accession>A0A327W7I3</accession>
<dbReference type="Proteomes" id="UP000249819">
    <property type="component" value="Unassembled WGS sequence"/>
</dbReference>
<dbReference type="RefSeq" id="WP_111592540.1">
    <property type="nucleotide sequence ID" value="NZ_QLMA01000004.1"/>
</dbReference>
<organism evidence="1 2">
    <name type="scientific">Chitinophaga dinghuensis</name>
    <dbReference type="NCBI Taxonomy" id="1539050"/>
    <lineage>
        <taxon>Bacteria</taxon>
        <taxon>Pseudomonadati</taxon>
        <taxon>Bacteroidota</taxon>
        <taxon>Chitinophagia</taxon>
        <taxon>Chitinophagales</taxon>
        <taxon>Chitinophagaceae</taxon>
        <taxon>Chitinophaga</taxon>
    </lineage>
</organism>
<dbReference type="AlphaFoldDB" id="A0A327W7I3"/>
<proteinExistence type="predicted"/>
<reference evidence="1 2" key="1">
    <citation type="submission" date="2018-06" db="EMBL/GenBank/DDBJ databases">
        <title>Genomic Encyclopedia of Archaeal and Bacterial Type Strains, Phase II (KMG-II): from individual species to whole genera.</title>
        <authorList>
            <person name="Goeker M."/>
        </authorList>
    </citation>
    <scope>NUCLEOTIDE SEQUENCE [LARGE SCALE GENOMIC DNA]</scope>
    <source>
        <strain evidence="1 2">DSM 29821</strain>
    </source>
</reference>
<gene>
    <name evidence="1" type="ORF">CLV59_104213</name>
</gene>
<evidence type="ECO:0000313" key="1">
    <source>
        <dbReference type="EMBL" id="RAJ81988.1"/>
    </source>
</evidence>
<comment type="caution">
    <text evidence="1">The sequence shown here is derived from an EMBL/GenBank/DDBJ whole genome shotgun (WGS) entry which is preliminary data.</text>
</comment>
<dbReference type="EMBL" id="QLMA01000004">
    <property type="protein sequence ID" value="RAJ81988.1"/>
    <property type="molecule type" value="Genomic_DNA"/>
</dbReference>
<keyword evidence="2" id="KW-1185">Reference proteome</keyword>
<protein>
    <submittedName>
        <fullName evidence="1">Uncharacterized protein</fullName>
    </submittedName>
</protein>
<evidence type="ECO:0000313" key="2">
    <source>
        <dbReference type="Proteomes" id="UP000249819"/>
    </source>
</evidence>
<sequence length="96" mass="11318">MKKVILCERKLIDMFLECEAGRPASELLGILGIDSELVSRIKDNPKTAENQQIKAFREWVEKIYHSEELYDEANMEFNINENILWIMMPPFDDRVN</sequence>
<name>A0A327W7I3_9BACT</name>
<dbReference type="OrthoDB" id="9875544at2"/>